<dbReference type="SUPFAM" id="SSF49265">
    <property type="entry name" value="Fibronectin type III"/>
    <property type="match status" value="1"/>
</dbReference>
<evidence type="ECO:0000256" key="4">
    <source>
        <dbReference type="ARBA" id="ARBA00022692"/>
    </source>
</evidence>
<organism evidence="16 17">
    <name type="scientific">Plectus sambesii</name>
    <dbReference type="NCBI Taxonomy" id="2011161"/>
    <lineage>
        <taxon>Eukaryota</taxon>
        <taxon>Metazoa</taxon>
        <taxon>Ecdysozoa</taxon>
        <taxon>Nematoda</taxon>
        <taxon>Chromadorea</taxon>
        <taxon>Plectida</taxon>
        <taxon>Plectina</taxon>
        <taxon>Plectoidea</taxon>
        <taxon>Plectidae</taxon>
        <taxon>Plectus</taxon>
    </lineage>
</organism>
<evidence type="ECO:0000256" key="5">
    <source>
        <dbReference type="ARBA" id="ARBA00022737"/>
    </source>
</evidence>
<feature type="domain" description="Protein kinase" evidence="14">
    <location>
        <begin position="551"/>
        <end position="901"/>
    </location>
</feature>
<keyword evidence="16" id="KW-1185">Reference proteome</keyword>
<dbReference type="InterPro" id="IPR020635">
    <property type="entry name" value="Tyr_kinase_cat_dom"/>
</dbReference>
<dbReference type="InterPro" id="IPR003961">
    <property type="entry name" value="FN3_dom"/>
</dbReference>
<dbReference type="AlphaFoldDB" id="A0A914VC38"/>
<protein>
    <recommendedName>
        <fullName evidence="2">receptor protein-tyrosine kinase</fullName>
        <ecNumber evidence="2">2.7.10.1</ecNumber>
    </recommendedName>
</protein>
<feature type="region of interest" description="Disordered" evidence="11">
    <location>
        <begin position="944"/>
        <end position="991"/>
    </location>
</feature>
<dbReference type="Gene3D" id="2.60.40.10">
    <property type="entry name" value="Immunoglobulins"/>
    <property type="match status" value="1"/>
</dbReference>
<evidence type="ECO:0000256" key="3">
    <source>
        <dbReference type="ARBA" id="ARBA00022679"/>
    </source>
</evidence>
<dbReference type="Gene3D" id="3.30.200.20">
    <property type="entry name" value="Phosphorylase Kinase, domain 1"/>
    <property type="match status" value="2"/>
</dbReference>
<dbReference type="PROSITE" id="PS50853">
    <property type="entry name" value="FN3"/>
    <property type="match status" value="1"/>
</dbReference>
<dbReference type="GO" id="GO:0005886">
    <property type="term" value="C:plasma membrane"/>
    <property type="evidence" value="ECO:0007669"/>
    <property type="project" value="TreeGrafter"/>
</dbReference>
<evidence type="ECO:0000256" key="13">
    <source>
        <dbReference type="SAM" id="SignalP"/>
    </source>
</evidence>
<keyword evidence="6" id="KW-0418">Kinase</keyword>
<dbReference type="InterPro" id="IPR000719">
    <property type="entry name" value="Prot_kinase_dom"/>
</dbReference>
<dbReference type="InterPro" id="IPR013783">
    <property type="entry name" value="Ig-like_fold"/>
</dbReference>
<dbReference type="FunFam" id="1.10.510.10:FF:000994">
    <property type="entry name" value="Hypoxia Inhibited Receptor tyrosine kinase"/>
    <property type="match status" value="1"/>
</dbReference>
<dbReference type="GO" id="GO:0005524">
    <property type="term" value="F:ATP binding"/>
    <property type="evidence" value="ECO:0007669"/>
    <property type="project" value="InterPro"/>
</dbReference>
<dbReference type="PANTHER" id="PTHR24416">
    <property type="entry name" value="TYROSINE-PROTEIN KINASE RECEPTOR"/>
    <property type="match status" value="1"/>
</dbReference>
<dbReference type="PRINTS" id="PR00109">
    <property type="entry name" value="TYRKINASE"/>
</dbReference>
<dbReference type="PROSITE" id="PS50011">
    <property type="entry name" value="PROTEIN_KINASE_DOM"/>
    <property type="match status" value="1"/>
</dbReference>
<evidence type="ECO:0000256" key="9">
    <source>
        <dbReference type="ARBA" id="ARBA00023170"/>
    </source>
</evidence>
<evidence type="ECO:0000256" key="10">
    <source>
        <dbReference type="ARBA" id="ARBA00023180"/>
    </source>
</evidence>
<evidence type="ECO:0000256" key="6">
    <source>
        <dbReference type="ARBA" id="ARBA00022777"/>
    </source>
</evidence>
<dbReference type="PROSITE" id="PS00109">
    <property type="entry name" value="PROTEIN_KINASE_TYR"/>
    <property type="match status" value="1"/>
</dbReference>
<feature type="domain" description="Fibronectin type-III" evidence="15">
    <location>
        <begin position="92"/>
        <end position="185"/>
    </location>
</feature>
<feature type="chain" id="PRO_5036850003" description="receptor protein-tyrosine kinase" evidence="13">
    <location>
        <begin position="24"/>
        <end position="1040"/>
    </location>
</feature>
<dbReference type="GO" id="GO:0004714">
    <property type="term" value="F:transmembrane receptor protein tyrosine kinase activity"/>
    <property type="evidence" value="ECO:0007669"/>
    <property type="project" value="UniProtKB-EC"/>
</dbReference>
<dbReference type="CDD" id="cd00192">
    <property type="entry name" value="PTKc"/>
    <property type="match status" value="1"/>
</dbReference>
<evidence type="ECO:0000256" key="11">
    <source>
        <dbReference type="SAM" id="MobiDB-lite"/>
    </source>
</evidence>
<keyword evidence="7 12" id="KW-1133">Transmembrane helix</keyword>
<dbReference type="SMART" id="SM00219">
    <property type="entry name" value="TyrKc"/>
    <property type="match status" value="1"/>
</dbReference>
<comment type="subcellular location">
    <subcellularLocation>
        <location evidence="1">Membrane</location>
        <topology evidence="1">Single-pass membrane protein</topology>
    </subcellularLocation>
</comment>
<keyword evidence="3" id="KW-0808">Transferase</keyword>
<evidence type="ECO:0000256" key="1">
    <source>
        <dbReference type="ARBA" id="ARBA00004167"/>
    </source>
</evidence>
<evidence type="ECO:0000256" key="2">
    <source>
        <dbReference type="ARBA" id="ARBA00011902"/>
    </source>
</evidence>
<sequence length="1040" mass="117102">MRRLFAIDAAMVVLTAMVTITAAQVDLPLGGYYCFVRCVAKCMDSTTGTLPACSSQCSKYNSNTLCTSSDSNCWLKCKDLVEGLDPSSRPPQPTNLKAVYQEGNLRQVSITWAPIPLVSLYVLEYDDQLNNWTNPKHKELTAPMLSNFTKPDGAFCNQYAFRVAAVTAQGVSQFSKQFVLGVPMPQMEPSLNVTFLYSDEPYSYLGSYKSNGTIISEVEYSNLTDWPLGANDITVEVVVALRGCDIADLSSATPTPLLKRIPGTNRLTTTMPSDMLTKRCQLLFFPTVVKSDECDSRYAPPMNMLFKKLTCETVENSNCMVEVKRLDPLCGQITDFKANLLNPDKVDVNDPAAILSAAVSFKPLSRLSINRKPLYYILLYGDATPFETPDQSALRGANMSNVIGNVTTCDGLQFNETCDGNVTTAVITGIKFDQLYAVMVCAVLDKNFLYIPPIDPTDDRMNRIRTEEMIFKSEDYRPSNTPLILSITIPLLVAIIVVIVGIILCCWKKQRQQKAMMDLKMIQMKDEFEARYTDLPKKNDIWELERRNLIIHQDKKLGSGAFGAVYLGRIIGKAAGHKDANSTLGVNLMRAENCDVAVKMLPEYADDMSKSEFLKEITLMKSLGYHERMVNMLMKAIFVAEYADDMSKSEFLKEITLMKSLGYHERMVNMLACVTDSEPLCLVVEYCSSGDLLHFLRDRCKYMMKLDDLGIDYKNPSEDDQFDPDMVVTLKQLLMFTVQISYGLEYLSQKGFIHRDVAARNVLVHDLTEAKIGDFGLCRYVYADSANYKSKGGRLPVKWMSPEAIRHYEFSTKSDVWSFGILMFEIVTLGGSPYPGIQPDDVQDHLERGMRMDQPDNCPDDFYRVMKRCWEWEPTDRPEFSDIRQKLAGQLEEVTEAYSYLTLNAERDYYNVNEYAENADANKVNQQSSDGQQVKTARSYAFHPPRAAAPKPSQPHSPLREVDSGLDNDSVHSCTPPASRKRTAESTNSDQLLMTPIEERRFNHNNFFDNKLPVVEEVRGGIFNSGFQYSIDDDGAAIKM</sequence>
<keyword evidence="13" id="KW-0732">Signal</keyword>
<evidence type="ECO:0000256" key="7">
    <source>
        <dbReference type="ARBA" id="ARBA00022989"/>
    </source>
</evidence>
<name>A0A914VC38_9BILA</name>
<dbReference type="Pfam" id="PF07714">
    <property type="entry name" value="PK_Tyr_Ser-Thr"/>
    <property type="match status" value="2"/>
</dbReference>
<dbReference type="GO" id="GO:0043235">
    <property type="term" value="C:receptor complex"/>
    <property type="evidence" value="ECO:0007669"/>
    <property type="project" value="TreeGrafter"/>
</dbReference>
<evidence type="ECO:0000259" key="14">
    <source>
        <dbReference type="PROSITE" id="PS50011"/>
    </source>
</evidence>
<feature type="transmembrane region" description="Helical" evidence="12">
    <location>
        <begin position="483"/>
        <end position="507"/>
    </location>
</feature>
<evidence type="ECO:0000259" key="15">
    <source>
        <dbReference type="PROSITE" id="PS50853"/>
    </source>
</evidence>
<dbReference type="SUPFAM" id="SSF56112">
    <property type="entry name" value="Protein kinase-like (PK-like)"/>
    <property type="match status" value="2"/>
</dbReference>
<dbReference type="EC" id="2.7.10.1" evidence="2"/>
<dbReference type="GO" id="GO:0007169">
    <property type="term" value="P:cell surface receptor protein tyrosine kinase signaling pathway"/>
    <property type="evidence" value="ECO:0007669"/>
    <property type="project" value="TreeGrafter"/>
</dbReference>
<dbReference type="InterPro" id="IPR050122">
    <property type="entry name" value="RTK"/>
</dbReference>
<dbReference type="InterPro" id="IPR008266">
    <property type="entry name" value="Tyr_kinase_AS"/>
</dbReference>
<dbReference type="Proteomes" id="UP000887566">
    <property type="component" value="Unplaced"/>
</dbReference>
<evidence type="ECO:0000313" key="16">
    <source>
        <dbReference type="Proteomes" id="UP000887566"/>
    </source>
</evidence>
<reference evidence="17" key="1">
    <citation type="submission" date="2022-11" db="UniProtKB">
        <authorList>
            <consortium name="WormBaseParasite"/>
        </authorList>
    </citation>
    <scope>IDENTIFICATION</scope>
</reference>
<dbReference type="Gene3D" id="1.10.510.10">
    <property type="entry name" value="Transferase(Phosphotransferase) domain 1"/>
    <property type="match status" value="1"/>
</dbReference>
<accession>A0A914VC38</accession>
<evidence type="ECO:0000313" key="17">
    <source>
        <dbReference type="WBParaSite" id="PSAMB.scaffold1697size28636.g14499.t2"/>
    </source>
</evidence>
<keyword evidence="9" id="KW-0675">Receptor</keyword>
<dbReference type="CDD" id="cd00063">
    <property type="entry name" value="FN3"/>
    <property type="match status" value="1"/>
</dbReference>
<dbReference type="InterPro" id="IPR036116">
    <property type="entry name" value="FN3_sf"/>
</dbReference>
<feature type="signal peptide" evidence="13">
    <location>
        <begin position="1"/>
        <end position="23"/>
    </location>
</feature>
<keyword evidence="8 12" id="KW-0472">Membrane</keyword>
<proteinExistence type="predicted"/>
<evidence type="ECO:0000256" key="8">
    <source>
        <dbReference type="ARBA" id="ARBA00023136"/>
    </source>
</evidence>
<evidence type="ECO:0000256" key="12">
    <source>
        <dbReference type="SAM" id="Phobius"/>
    </source>
</evidence>
<keyword evidence="4 12" id="KW-0812">Transmembrane</keyword>
<keyword evidence="5" id="KW-0677">Repeat</keyword>
<dbReference type="InterPro" id="IPR001245">
    <property type="entry name" value="Ser-Thr/Tyr_kinase_cat_dom"/>
</dbReference>
<keyword evidence="10" id="KW-0325">Glycoprotein</keyword>
<dbReference type="WBParaSite" id="PSAMB.scaffold1697size28636.g14499.t2">
    <property type="protein sequence ID" value="PSAMB.scaffold1697size28636.g14499.t2"/>
    <property type="gene ID" value="PSAMB.scaffold1697size28636.g14499"/>
</dbReference>
<dbReference type="InterPro" id="IPR011009">
    <property type="entry name" value="Kinase-like_dom_sf"/>
</dbReference>
<dbReference type="PANTHER" id="PTHR24416:SF583">
    <property type="entry name" value="RECEPTOR PROTEIN-TYROSINE KINASE"/>
    <property type="match status" value="1"/>
</dbReference>